<keyword evidence="2" id="KW-1185">Reference proteome</keyword>
<dbReference type="Proteomes" id="UP000053593">
    <property type="component" value="Unassembled WGS sequence"/>
</dbReference>
<gene>
    <name evidence="1" type="ORF">GYMLUDRAFT_47309</name>
</gene>
<sequence length="201" mass="22616">MSRADLFTKLLGMNDAPARVVAGYYYHTQPFTAGTTRRWRTAVTSAPSALFRMRKYSIYIFETNERFAFKQGTYYKPKAKDFRSVDVIIAVTNTHVILVQASVADDHSFKEEVLKWVSEHGAITVEYVYLSPPTTKSVSIPFPASIPEDLTLNLKYFSDPEQIPPLIIPPAANSLGPQSGPYSVQELPVLFLGIYHVHMKP</sequence>
<dbReference type="EMBL" id="KN834800">
    <property type="protein sequence ID" value="KIK56073.1"/>
    <property type="molecule type" value="Genomic_DNA"/>
</dbReference>
<dbReference type="HOGENOM" id="CLU_1363257_0_0_1"/>
<protein>
    <submittedName>
        <fullName evidence="1">Uncharacterized protein</fullName>
    </submittedName>
</protein>
<proteinExistence type="predicted"/>
<evidence type="ECO:0000313" key="1">
    <source>
        <dbReference type="EMBL" id="KIK56073.1"/>
    </source>
</evidence>
<reference evidence="1 2" key="1">
    <citation type="submission" date="2014-04" db="EMBL/GenBank/DDBJ databases">
        <title>Evolutionary Origins and Diversification of the Mycorrhizal Mutualists.</title>
        <authorList>
            <consortium name="DOE Joint Genome Institute"/>
            <consortium name="Mycorrhizal Genomics Consortium"/>
            <person name="Kohler A."/>
            <person name="Kuo A."/>
            <person name="Nagy L.G."/>
            <person name="Floudas D."/>
            <person name="Copeland A."/>
            <person name="Barry K.W."/>
            <person name="Cichocki N."/>
            <person name="Veneault-Fourrey C."/>
            <person name="LaButti K."/>
            <person name="Lindquist E.A."/>
            <person name="Lipzen A."/>
            <person name="Lundell T."/>
            <person name="Morin E."/>
            <person name="Murat C."/>
            <person name="Riley R."/>
            <person name="Ohm R."/>
            <person name="Sun H."/>
            <person name="Tunlid A."/>
            <person name="Henrissat B."/>
            <person name="Grigoriev I.V."/>
            <person name="Hibbett D.S."/>
            <person name="Martin F."/>
        </authorList>
    </citation>
    <scope>NUCLEOTIDE SEQUENCE [LARGE SCALE GENOMIC DNA]</scope>
    <source>
        <strain evidence="1 2">FD-317 M1</strain>
    </source>
</reference>
<evidence type="ECO:0000313" key="2">
    <source>
        <dbReference type="Proteomes" id="UP000053593"/>
    </source>
</evidence>
<accession>A0A0D0CLQ5</accession>
<organism evidence="1 2">
    <name type="scientific">Collybiopsis luxurians FD-317 M1</name>
    <dbReference type="NCBI Taxonomy" id="944289"/>
    <lineage>
        <taxon>Eukaryota</taxon>
        <taxon>Fungi</taxon>
        <taxon>Dikarya</taxon>
        <taxon>Basidiomycota</taxon>
        <taxon>Agaricomycotina</taxon>
        <taxon>Agaricomycetes</taxon>
        <taxon>Agaricomycetidae</taxon>
        <taxon>Agaricales</taxon>
        <taxon>Marasmiineae</taxon>
        <taxon>Omphalotaceae</taxon>
        <taxon>Collybiopsis</taxon>
        <taxon>Collybiopsis luxurians</taxon>
    </lineage>
</organism>
<name>A0A0D0CLQ5_9AGAR</name>
<dbReference type="AlphaFoldDB" id="A0A0D0CLQ5"/>
<feature type="non-terminal residue" evidence="1">
    <location>
        <position position="1"/>
    </location>
</feature>